<reference evidence="2" key="1">
    <citation type="journal article" date="2023" name="Plant J.">
        <title>Genome sequences and population genomics provide insights into the demographic history, inbreeding, and mutation load of two 'living fossil' tree species of Dipteronia.</title>
        <authorList>
            <person name="Feng Y."/>
            <person name="Comes H.P."/>
            <person name="Chen J."/>
            <person name="Zhu S."/>
            <person name="Lu R."/>
            <person name="Zhang X."/>
            <person name="Li P."/>
            <person name="Qiu J."/>
            <person name="Olsen K.M."/>
            <person name="Qiu Y."/>
        </authorList>
    </citation>
    <scope>NUCLEOTIDE SEQUENCE</scope>
    <source>
        <strain evidence="2">NBL</strain>
    </source>
</reference>
<name>A0AAE0AN78_9ROSI</name>
<proteinExistence type="predicted"/>
<comment type="caution">
    <text evidence="2">The sequence shown here is derived from an EMBL/GenBank/DDBJ whole genome shotgun (WGS) entry which is preliminary data.</text>
</comment>
<accession>A0AAE0AN78</accession>
<evidence type="ECO:0000313" key="3">
    <source>
        <dbReference type="Proteomes" id="UP001281410"/>
    </source>
</evidence>
<protein>
    <recommendedName>
        <fullName evidence="1">DUF4283 domain-containing protein</fullName>
    </recommendedName>
</protein>
<dbReference type="Proteomes" id="UP001281410">
    <property type="component" value="Unassembled WGS sequence"/>
</dbReference>
<organism evidence="2 3">
    <name type="scientific">Dipteronia sinensis</name>
    <dbReference type="NCBI Taxonomy" id="43782"/>
    <lineage>
        <taxon>Eukaryota</taxon>
        <taxon>Viridiplantae</taxon>
        <taxon>Streptophyta</taxon>
        <taxon>Embryophyta</taxon>
        <taxon>Tracheophyta</taxon>
        <taxon>Spermatophyta</taxon>
        <taxon>Magnoliopsida</taxon>
        <taxon>eudicotyledons</taxon>
        <taxon>Gunneridae</taxon>
        <taxon>Pentapetalae</taxon>
        <taxon>rosids</taxon>
        <taxon>malvids</taxon>
        <taxon>Sapindales</taxon>
        <taxon>Sapindaceae</taxon>
        <taxon>Hippocastanoideae</taxon>
        <taxon>Acereae</taxon>
        <taxon>Dipteronia</taxon>
    </lineage>
</organism>
<dbReference type="InterPro" id="IPR025558">
    <property type="entry name" value="DUF4283"/>
</dbReference>
<sequence length="122" mass="14009">MPVNDSFKSKLLSMSTLGNWSRFGASKEKLKIEEGDITIIESSTGHAMKFSSIMNQPLCQPWSNALILKIMGRSHSLSFMLSKLSHKWWFIGQCQLTDLADGYFVVRFQMRDDLEYVLTREP</sequence>
<dbReference type="EMBL" id="JANJYJ010000003">
    <property type="protein sequence ID" value="KAK3221246.1"/>
    <property type="molecule type" value="Genomic_DNA"/>
</dbReference>
<dbReference type="AlphaFoldDB" id="A0AAE0AN78"/>
<evidence type="ECO:0000313" key="2">
    <source>
        <dbReference type="EMBL" id="KAK3221246.1"/>
    </source>
</evidence>
<gene>
    <name evidence="2" type="ORF">Dsin_008271</name>
</gene>
<feature type="domain" description="DUF4283" evidence="1">
    <location>
        <begin position="60"/>
        <end position="122"/>
    </location>
</feature>
<evidence type="ECO:0000259" key="1">
    <source>
        <dbReference type="Pfam" id="PF14111"/>
    </source>
</evidence>
<dbReference type="Pfam" id="PF14111">
    <property type="entry name" value="DUF4283"/>
    <property type="match status" value="1"/>
</dbReference>
<keyword evidence="3" id="KW-1185">Reference proteome</keyword>